<evidence type="ECO:0000313" key="3">
    <source>
        <dbReference type="Proteomes" id="UP000432464"/>
    </source>
</evidence>
<proteinExistence type="predicted"/>
<name>A0A6I3KYR4_9NOCA</name>
<protein>
    <recommendedName>
        <fullName evidence="1">TY-Chap N-terminal domain-containing protein</fullName>
    </recommendedName>
</protein>
<evidence type="ECO:0000313" key="2">
    <source>
        <dbReference type="EMBL" id="MTE13364.1"/>
    </source>
</evidence>
<reference evidence="2 3" key="1">
    <citation type="submission" date="2019-11" db="EMBL/GenBank/DDBJ databases">
        <title>Nocardia sp. nov. CT2-14 isolated from soil.</title>
        <authorList>
            <person name="Kanchanasin P."/>
            <person name="Tanasupawat S."/>
            <person name="Yuki M."/>
            <person name="Kudo T."/>
        </authorList>
    </citation>
    <scope>NUCLEOTIDE SEQUENCE [LARGE SCALE GENOMIC DNA]</scope>
    <source>
        <strain evidence="2 3">CT2-14</strain>
    </source>
</reference>
<dbReference type="EMBL" id="WMBB01000005">
    <property type="protein sequence ID" value="MTE13364.1"/>
    <property type="molecule type" value="Genomic_DNA"/>
</dbReference>
<dbReference type="InterPro" id="IPR054344">
    <property type="entry name" value="TY-Chap_N"/>
</dbReference>
<gene>
    <name evidence="2" type="ORF">GLP40_11330</name>
</gene>
<keyword evidence="3" id="KW-1185">Reference proteome</keyword>
<evidence type="ECO:0000259" key="1">
    <source>
        <dbReference type="Pfam" id="PF22552"/>
    </source>
</evidence>
<sequence>MSRQNRARGKEFGSATPRPATRWLFRAAGDEAEIKIPVPADHNVRDRLLSVMRSHRKNSVAIYIEAESSKRVVSELPLWNPEPRWVTTAEEASEGWTAEELAYPADSRARERVARRPETALQWGTYWPDDPAGRSRIAAAVVEVLRDGLGATPERLRYSTFDCHGPVAALYGITRKLTSVAADRPSDRGAPNRCLEWRDFVERFEWVLTTLPQGALLTMSAPGPDRDKCFNQFINHNFAIANESVMWESAGLTREEFHQRMTRLGCKWAPQEAYGVEHPGWIGPRVRTWWHTTLGDVAHRTVATFRDVLGVAGPDEITFSSWGPGTMTYLDVELGLTRSNS</sequence>
<dbReference type="AlphaFoldDB" id="A0A6I3KYR4"/>
<comment type="caution">
    <text evidence="2">The sequence shown here is derived from an EMBL/GenBank/DDBJ whole genome shotgun (WGS) entry which is preliminary data.</text>
</comment>
<accession>A0A6I3KYR4</accession>
<feature type="domain" description="TY-Chap N-terminal" evidence="1">
    <location>
        <begin position="196"/>
        <end position="316"/>
    </location>
</feature>
<dbReference type="Pfam" id="PF22552">
    <property type="entry name" value="TY-Chap3"/>
    <property type="match status" value="1"/>
</dbReference>
<dbReference type="Proteomes" id="UP000432464">
    <property type="component" value="Unassembled WGS sequence"/>
</dbReference>
<organism evidence="2 3">
    <name type="scientific">Nocardia aurantiaca</name>
    <dbReference type="NCBI Taxonomy" id="2675850"/>
    <lineage>
        <taxon>Bacteria</taxon>
        <taxon>Bacillati</taxon>
        <taxon>Actinomycetota</taxon>
        <taxon>Actinomycetes</taxon>
        <taxon>Mycobacteriales</taxon>
        <taxon>Nocardiaceae</taxon>
        <taxon>Nocardia</taxon>
    </lineage>
</organism>